<gene>
    <name evidence="1" type="ORF">H8K47_13030</name>
</gene>
<dbReference type="AlphaFoldDB" id="A0A923L057"/>
<dbReference type="RefSeq" id="WP_186881850.1">
    <property type="nucleotide sequence ID" value="NZ_JACOGG010000013.1"/>
</dbReference>
<proteinExistence type="predicted"/>
<dbReference type="Proteomes" id="UP000612361">
    <property type="component" value="Unassembled WGS sequence"/>
</dbReference>
<comment type="caution">
    <text evidence="1">The sequence shown here is derived from an EMBL/GenBank/DDBJ whole genome shotgun (WGS) entry which is preliminary data.</text>
</comment>
<evidence type="ECO:0000313" key="1">
    <source>
        <dbReference type="EMBL" id="MBC3936291.1"/>
    </source>
</evidence>
<reference evidence="1" key="1">
    <citation type="submission" date="2020-08" db="EMBL/GenBank/DDBJ databases">
        <title>Novel species isolated from subtropical streams in China.</title>
        <authorList>
            <person name="Lu H."/>
        </authorList>
    </citation>
    <scope>NUCLEOTIDE SEQUENCE</scope>
    <source>
        <strain evidence="1">CY7W</strain>
    </source>
</reference>
<keyword evidence="2" id="KW-1185">Reference proteome</keyword>
<name>A0A923L057_9BURK</name>
<accession>A0A923L057</accession>
<protein>
    <submittedName>
        <fullName evidence="1">Uncharacterized protein</fullName>
    </submittedName>
</protein>
<dbReference type="EMBL" id="JACOGG010000013">
    <property type="protein sequence ID" value="MBC3936291.1"/>
    <property type="molecule type" value="Genomic_DNA"/>
</dbReference>
<sequence length="246" mass="27567">MCSKFARLAYACSCLQRWTKAQLTGVGSSLAIALCLGSVGVVSAKPFDLADAEARFSHLGKMKPGVEYNLISDRPMLGLESDFANRNEYALYQRVCSVDFVVRAKSLNSTSFLTSDRRQILTRSEFVISEVIRANTAMSAGSQITLVQLGGEVREHGVRLEMRNASRIVFRPKQEYLLFLNRSRMASSDNFYPDKLSLELLNGQVLRHSGWLPAAYSVFRYSDLKTELQRLEQLHPCPGQDGQKKT</sequence>
<organism evidence="1 2">
    <name type="scientific">Undibacterium rugosum</name>
    <dbReference type="NCBI Taxonomy" id="2762291"/>
    <lineage>
        <taxon>Bacteria</taxon>
        <taxon>Pseudomonadati</taxon>
        <taxon>Pseudomonadota</taxon>
        <taxon>Betaproteobacteria</taxon>
        <taxon>Burkholderiales</taxon>
        <taxon>Oxalobacteraceae</taxon>
        <taxon>Undibacterium</taxon>
    </lineage>
</organism>
<evidence type="ECO:0000313" key="2">
    <source>
        <dbReference type="Proteomes" id="UP000612361"/>
    </source>
</evidence>